<evidence type="ECO:0000313" key="4">
    <source>
        <dbReference type="Proteomes" id="UP001328107"/>
    </source>
</evidence>
<comment type="caution">
    <text evidence="3">The sequence shown here is derived from an EMBL/GenBank/DDBJ whole genome shotgun (WGS) entry which is preliminary data.</text>
</comment>
<evidence type="ECO:0000259" key="2">
    <source>
        <dbReference type="PROSITE" id="PS00028"/>
    </source>
</evidence>
<keyword evidence="1" id="KW-0175">Coiled coil</keyword>
<name>A0AAN5ID87_9BILA</name>
<protein>
    <recommendedName>
        <fullName evidence="2">C2H2-type domain-containing protein</fullName>
    </recommendedName>
</protein>
<dbReference type="InterPro" id="IPR013087">
    <property type="entry name" value="Znf_C2H2_type"/>
</dbReference>
<gene>
    <name evidence="3" type="ORF">PMAYCL1PPCAC_32203</name>
</gene>
<dbReference type="AlphaFoldDB" id="A0AAN5ID87"/>
<dbReference type="PROSITE" id="PS00028">
    <property type="entry name" value="ZINC_FINGER_C2H2_1"/>
    <property type="match status" value="1"/>
</dbReference>
<feature type="coiled-coil region" evidence="1">
    <location>
        <begin position="63"/>
        <end position="90"/>
    </location>
</feature>
<sequence length="440" mass="50950">MLPDKLKDEIDRLETSIKALCESKEVPFESRKQKKEKVKLTGDRAESVFHLSASSSTRPLSEEERLRQLIDELSAEVADEDHDIEQIKAKMELVGEMFDELMVEEMRKLLKQTTGADVETREKVTRTSVIASMEAALSVEFSMAPYLRKPVQPKGISRAAWLEHLKMAKKFAEFFSITCALQRVGDLEKLDEEMATLAVYTVDDWSEKFKKNPLDRDENISQLVAYEIIKRLEEHEYFYCTFCNTVEFNVQQHLAHYASGVHCKHARGKIDAEGKVQAYALTAKHLLNLSKISEEVHNYYSTQYSAPYLESGAKVPNPDKHTIPTLEFLADIDRQYWTEINGELEVKRLKDSPYVSSVLPEIFRRHKSKIGKKLFEELDQYFAKGKMLFCHRCRVTVSNRTLFYRHIRNPFHIGSDYLEDGRQFNLLTFSINIHTRESSS</sequence>
<dbReference type="EMBL" id="BTRK01000006">
    <property type="protein sequence ID" value="GMR62008.1"/>
    <property type="molecule type" value="Genomic_DNA"/>
</dbReference>
<keyword evidence="4" id="KW-1185">Reference proteome</keyword>
<dbReference type="Proteomes" id="UP001328107">
    <property type="component" value="Unassembled WGS sequence"/>
</dbReference>
<evidence type="ECO:0000313" key="3">
    <source>
        <dbReference type="EMBL" id="GMR62008.1"/>
    </source>
</evidence>
<feature type="domain" description="C2H2-type" evidence="2">
    <location>
        <begin position="390"/>
        <end position="412"/>
    </location>
</feature>
<reference evidence="4" key="1">
    <citation type="submission" date="2022-10" db="EMBL/GenBank/DDBJ databases">
        <title>Genome assembly of Pristionchus species.</title>
        <authorList>
            <person name="Yoshida K."/>
            <person name="Sommer R.J."/>
        </authorList>
    </citation>
    <scope>NUCLEOTIDE SEQUENCE [LARGE SCALE GENOMIC DNA]</scope>
    <source>
        <strain evidence="4">RS5460</strain>
    </source>
</reference>
<organism evidence="3 4">
    <name type="scientific">Pristionchus mayeri</name>
    <dbReference type="NCBI Taxonomy" id="1317129"/>
    <lineage>
        <taxon>Eukaryota</taxon>
        <taxon>Metazoa</taxon>
        <taxon>Ecdysozoa</taxon>
        <taxon>Nematoda</taxon>
        <taxon>Chromadorea</taxon>
        <taxon>Rhabditida</taxon>
        <taxon>Rhabditina</taxon>
        <taxon>Diplogasteromorpha</taxon>
        <taxon>Diplogasteroidea</taxon>
        <taxon>Neodiplogasteridae</taxon>
        <taxon>Pristionchus</taxon>
    </lineage>
</organism>
<accession>A0AAN5ID87</accession>
<proteinExistence type="predicted"/>
<evidence type="ECO:0000256" key="1">
    <source>
        <dbReference type="SAM" id="Coils"/>
    </source>
</evidence>